<protein>
    <recommendedName>
        <fullName evidence="4 6">Signal peptidase I</fullName>
        <ecNumber evidence="4 6">3.4.21.89</ecNumber>
    </recommendedName>
</protein>
<comment type="caution">
    <text evidence="8">The sequence shown here is derived from an EMBL/GenBank/DDBJ whole genome shotgun (WGS) entry which is preliminary data.</text>
</comment>
<keyword evidence="9" id="KW-1185">Reference proteome</keyword>
<feature type="domain" description="Peptidase S26" evidence="7">
    <location>
        <begin position="14"/>
        <end position="155"/>
    </location>
</feature>
<evidence type="ECO:0000313" key="8">
    <source>
        <dbReference type="EMBL" id="MFC4077773.1"/>
    </source>
</evidence>
<keyword evidence="6" id="KW-0645">Protease</keyword>
<dbReference type="Proteomes" id="UP001595843">
    <property type="component" value="Unassembled WGS sequence"/>
</dbReference>
<organism evidence="8 9">
    <name type="scientific">Salinithrix halophila</name>
    <dbReference type="NCBI Taxonomy" id="1485204"/>
    <lineage>
        <taxon>Bacteria</taxon>
        <taxon>Bacillati</taxon>
        <taxon>Bacillota</taxon>
        <taxon>Bacilli</taxon>
        <taxon>Bacillales</taxon>
        <taxon>Thermoactinomycetaceae</taxon>
        <taxon>Salinithrix</taxon>
    </lineage>
</organism>
<gene>
    <name evidence="8" type="primary">lepB</name>
    <name evidence="8" type="ORF">ACFOUO_13300</name>
</gene>
<dbReference type="Pfam" id="PF10502">
    <property type="entry name" value="Peptidase_S26"/>
    <property type="match status" value="1"/>
</dbReference>
<keyword evidence="5 6" id="KW-0378">Hydrolase</keyword>
<dbReference type="RefSeq" id="WP_380705611.1">
    <property type="nucleotide sequence ID" value="NZ_JBHSAP010000018.1"/>
</dbReference>
<keyword evidence="6" id="KW-0472">Membrane</keyword>
<dbReference type="PROSITE" id="PS00761">
    <property type="entry name" value="SPASE_I_3"/>
    <property type="match status" value="1"/>
</dbReference>
<keyword evidence="6" id="KW-0812">Transmembrane</keyword>
<dbReference type="GO" id="GO:0009003">
    <property type="term" value="F:signal peptidase activity"/>
    <property type="evidence" value="ECO:0007669"/>
    <property type="project" value="UniProtKB-EC"/>
</dbReference>
<evidence type="ECO:0000256" key="3">
    <source>
        <dbReference type="ARBA" id="ARBA00009370"/>
    </source>
</evidence>
<dbReference type="PANTHER" id="PTHR43390">
    <property type="entry name" value="SIGNAL PEPTIDASE I"/>
    <property type="match status" value="1"/>
</dbReference>
<reference evidence="9" key="1">
    <citation type="journal article" date="2019" name="Int. J. Syst. Evol. Microbiol.">
        <title>The Global Catalogue of Microorganisms (GCM) 10K type strain sequencing project: providing services to taxonomists for standard genome sequencing and annotation.</title>
        <authorList>
            <consortium name="The Broad Institute Genomics Platform"/>
            <consortium name="The Broad Institute Genome Sequencing Center for Infectious Disease"/>
            <person name="Wu L."/>
            <person name="Ma J."/>
        </authorList>
    </citation>
    <scope>NUCLEOTIDE SEQUENCE [LARGE SCALE GENOMIC DNA]</scope>
    <source>
        <strain evidence="9">IBRC-M 10813</strain>
    </source>
</reference>
<dbReference type="CDD" id="cd06530">
    <property type="entry name" value="S26_SPase_I"/>
    <property type="match status" value="1"/>
</dbReference>
<evidence type="ECO:0000259" key="7">
    <source>
        <dbReference type="Pfam" id="PF10502"/>
    </source>
</evidence>
<proteinExistence type="inferred from homology"/>
<dbReference type="SUPFAM" id="SSF51306">
    <property type="entry name" value="LexA/Signal peptidase"/>
    <property type="match status" value="1"/>
</dbReference>
<sequence length="158" mass="18240">MVVDKKRILIIGLCIMALVLFFVVLFFRFYQFYTIIGNSMSPSLRNERTYLMERGPLQPNRGDIIVFYHEPEQLTYVKRVIAMEGETIRIHSGKVFIDGEELDEPYQTKTGKTDDFGPYQVPKGHVFVLGDHRVDSVDSRQFGAVPTQDIRGKIVSYE</sequence>
<dbReference type="InterPro" id="IPR019533">
    <property type="entry name" value="Peptidase_S26"/>
</dbReference>
<name>A0ABV8JGD7_9BACL</name>
<accession>A0ABV8JGD7</accession>
<comment type="subcellular location">
    <subcellularLocation>
        <location evidence="2">Cell membrane</location>
        <topology evidence="2">Single-pass type II membrane protein</topology>
    </subcellularLocation>
    <subcellularLocation>
        <location evidence="6">Membrane</location>
        <topology evidence="6">Single-pass type II membrane protein</topology>
    </subcellularLocation>
</comment>
<dbReference type="EC" id="3.4.21.89" evidence="4 6"/>
<dbReference type="InterPro" id="IPR036286">
    <property type="entry name" value="LexA/Signal_pep-like_sf"/>
</dbReference>
<keyword evidence="6" id="KW-1133">Transmembrane helix</keyword>
<dbReference type="NCBIfam" id="TIGR02227">
    <property type="entry name" value="sigpep_I_bact"/>
    <property type="match status" value="1"/>
</dbReference>
<evidence type="ECO:0000313" key="9">
    <source>
        <dbReference type="Proteomes" id="UP001595843"/>
    </source>
</evidence>
<evidence type="ECO:0000256" key="1">
    <source>
        <dbReference type="ARBA" id="ARBA00000677"/>
    </source>
</evidence>
<dbReference type="Gene3D" id="2.10.109.10">
    <property type="entry name" value="Umud Fragment, subunit A"/>
    <property type="match status" value="1"/>
</dbReference>
<dbReference type="InterPro" id="IPR000223">
    <property type="entry name" value="Pept_S26A_signal_pept_1"/>
</dbReference>
<evidence type="ECO:0000256" key="2">
    <source>
        <dbReference type="ARBA" id="ARBA00004401"/>
    </source>
</evidence>
<evidence type="ECO:0000256" key="5">
    <source>
        <dbReference type="ARBA" id="ARBA00022801"/>
    </source>
</evidence>
<dbReference type="PRINTS" id="PR00727">
    <property type="entry name" value="LEADERPTASE"/>
</dbReference>
<dbReference type="EMBL" id="JBHSAP010000018">
    <property type="protein sequence ID" value="MFC4077773.1"/>
    <property type="molecule type" value="Genomic_DNA"/>
</dbReference>
<evidence type="ECO:0000256" key="6">
    <source>
        <dbReference type="RuleBase" id="RU362042"/>
    </source>
</evidence>
<comment type="catalytic activity">
    <reaction evidence="1 6">
        <text>Cleavage of hydrophobic, N-terminal signal or leader sequences from secreted and periplasmic proteins.</text>
        <dbReference type="EC" id="3.4.21.89"/>
    </reaction>
</comment>
<dbReference type="InterPro" id="IPR019758">
    <property type="entry name" value="Pept_S26A_signal_pept_1_CS"/>
</dbReference>
<evidence type="ECO:0000256" key="4">
    <source>
        <dbReference type="ARBA" id="ARBA00013208"/>
    </source>
</evidence>
<comment type="similarity">
    <text evidence="3 6">Belongs to the peptidase S26 family.</text>
</comment>
<dbReference type="PANTHER" id="PTHR43390:SF1">
    <property type="entry name" value="CHLOROPLAST PROCESSING PEPTIDASE"/>
    <property type="match status" value="1"/>
</dbReference>
<feature type="transmembrane region" description="Helical" evidence="6">
    <location>
        <begin position="7"/>
        <end position="30"/>
    </location>
</feature>